<dbReference type="RefSeq" id="WP_222963699.1">
    <property type="nucleotide sequence ID" value="NZ_JAINZZ010000021.1"/>
</dbReference>
<proteinExistence type="predicted"/>
<comment type="caution">
    <text evidence="3">The sequence shown here is derived from an EMBL/GenBank/DDBJ whole genome shotgun (WGS) entry which is preliminary data.</text>
</comment>
<dbReference type="InterPro" id="IPR011990">
    <property type="entry name" value="TPR-like_helical_dom_sf"/>
</dbReference>
<evidence type="ECO:0000256" key="1">
    <source>
        <dbReference type="SAM" id="MobiDB-lite"/>
    </source>
</evidence>
<dbReference type="Proteomes" id="UP000778578">
    <property type="component" value="Unassembled WGS sequence"/>
</dbReference>
<evidence type="ECO:0000313" key="3">
    <source>
        <dbReference type="EMBL" id="MBY8879557.1"/>
    </source>
</evidence>
<keyword evidence="4" id="KW-1185">Reference proteome</keyword>
<dbReference type="Pfam" id="PF00931">
    <property type="entry name" value="NB-ARC"/>
    <property type="match status" value="1"/>
</dbReference>
<reference evidence="3 4" key="1">
    <citation type="submission" date="2021-08" db="EMBL/GenBank/DDBJ databases">
        <title>WGS of actinomycetes from Thailand.</title>
        <authorList>
            <person name="Thawai C."/>
        </authorList>
    </citation>
    <scope>NUCLEOTIDE SEQUENCE [LARGE SCALE GENOMIC DNA]</scope>
    <source>
        <strain evidence="3 4">PLK6-54</strain>
    </source>
</reference>
<dbReference type="SUPFAM" id="SSF48452">
    <property type="entry name" value="TPR-like"/>
    <property type="match status" value="2"/>
</dbReference>
<dbReference type="EMBL" id="JAINZZ010000021">
    <property type="protein sequence ID" value="MBY8879557.1"/>
    <property type="molecule type" value="Genomic_DNA"/>
</dbReference>
<dbReference type="PANTHER" id="PTHR46082:SF6">
    <property type="entry name" value="AAA+ ATPASE DOMAIN-CONTAINING PROTEIN-RELATED"/>
    <property type="match status" value="1"/>
</dbReference>
<dbReference type="Gene3D" id="3.40.50.300">
    <property type="entry name" value="P-loop containing nucleotide triphosphate hydrolases"/>
    <property type="match status" value="1"/>
</dbReference>
<evidence type="ECO:0000259" key="2">
    <source>
        <dbReference type="Pfam" id="PF00931"/>
    </source>
</evidence>
<accession>A0ABS7QC45</accession>
<dbReference type="PANTHER" id="PTHR46082">
    <property type="entry name" value="ATP/GTP-BINDING PROTEIN-RELATED"/>
    <property type="match status" value="1"/>
</dbReference>
<feature type="region of interest" description="Disordered" evidence="1">
    <location>
        <begin position="461"/>
        <end position="481"/>
    </location>
</feature>
<feature type="region of interest" description="Disordered" evidence="1">
    <location>
        <begin position="1"/>
        <end position="21"/>
    </location>
</feature>
<feature type="domain" description="NB-ARC" evidence="2">
    <location>
        <begin position="74"/>
        <end position="211"/>
    </location>
</feature>
<protein>
    <submittedName>
        <fullName evidence="3">Tetratricopeptide repeat protein</fullName>
    </submittedName>
</protein>
<dbReference type="PRINTS" id="PR00364">
    <property type="entry name" value="DISEASERSIST"/>
</dbReference>
<name>A0ABS7QC45_9ACTN</name>
<dbReference type="InterPro" id="IPR053137">
    <property type="entry name" value="NLR-like"/>
</dbReference>
<organism evidence="3 4">
    <name type="scientific">Actinacidiphila acidipaludis</name>
    <dbReference type="NCBI Taxonomy" id="2873382"/>
    <lineage>
        <taxon>Bacteria</taxon>
        <taxon>Bacillati</taxon>
        <taxon>Actinomycetota</taxon>
        <taxon>Actinomycetes</taxon>
        <taxon>Kitasatosporales</taxon>
        <taxon>Streptomycetaceae</taxon>
        <taxon>Actinacidiphila</taxon>
    </lineage>
</organism>
<evidence type="ECO:0000313" key="4">
    <source>
        <dbReference type="Proteomes" id="UP000778578"/>
    </source>
</evidence>
<gene>
    <name evidence="3" type="ORF">K7862_18205</name>
</gene>
<sequence>MPGDTFHGPAAVQSGGHHNVQINYQGGAPRPAISWPHQVGVIPQRAEAFQDRGERSRLRAGTTDGGTAVLAQVLSGMGGVGKTQLAADYAEEVWDTGAVDLLVWVTATSRDAVETAFARAGADVCGADPASPQRACETFLAWLRTGRRRWLVVLDDIADPKDLAGLWPPAVPHGRTVATTRRRDAALAGGGRRIVEVGVFTPDEAVTYLTSVLATRGRAEPAAELGSLAMDLGHLPLALSQAAAYLVDAGIRVAAYRELLARRARTLADVSPDVLPDDQMHTMAASWELSVDYADRLRPCGLARPMLELTAFLAPNGIPASVLTSTFAGLFLAGHRTSPHAGAEEHGTARAPVAVPADDAAAALRALHRLSLVTAPGAADEGAAGPGGVAAEGRMVRVHQIVQRATRDRLPSERFERAVTAVAYALVEVWPEVERDTGLADALRACAAALISCADECRERDAHRGSGGRDGSGQHWERDASGGRAGSLYRGRLHPVLYRLGRSVGESGQVAAALRYFRQLTTLAERRFGADHPDTLLARGHCAQWRGETGDVAGAVAAYGELLDDMARVLGPGHPEVSAARSNLAFWRGEAGDVAGAVAASTELLRDVVRLRGPDHPFTLNARHNLAFWRGQAGDAAGAAAAFAALLADRLRVLGPDHRDTLITRGNLAGWREKAGDEAGADEAFAEVLADQTRVLGPDHPDTLTTRSTLAGHRGQAGDAGGAAAAFAALLADRLRVLGPDHPDTVSTLGHLAHWRAEAGDTRGVAEALAEVLADRLRDLAPGHPDAPALRDAVVSLRQRAPRTGPA</sequence>
<dbReference type="InterPro" id="IPR002182">
    <property type="entry name" value="NB-ARC"/>
</dbReference>
<dbReference type="Gene3D" id="1.25.40.10">
    <property type="entry name" value="Tetratricopeptide repeat domain"/>
    <property type="match status" value="2"/>
</dbReference>
<dbReference type="Pfam" id="PF13374">
    <property type="entry name" value="TPR_10"/>
    <property type="match status" value="3"/>
</dbReference>
<dbReference type="InterPro" id="IPR027417">
    <property type="entry name" value="P-loop_NTPase"/>
</dbReference>
<dbReference type="SUPFAM" id="SSF52540">
    <property type="entry name" value="P-loop containing nucleoside triphosphate hydrolases"/>
    <property type="match status" value="1"/>
</dbReference>